<evidence type="ECO:0000313" key="2">
    <source>
        <dbReference type="EMBL" id="PWI76422.1"/>
    </source>
</evidence>
<evidence type="ECO:0000313" key="3">
    <source>
        <dbReference type="Proteomes" id="UP000245956"/>
    </source>
</evidence>
<feature type="compositionally biased region" description="Basic and acidic residues" evidence="1">
    <location>
        <begin position="14"/>
        <end position="49"/>
    </location>
</feature>
<reference evidence="2 3" key="1">
    <citation type="journal article" date="2016" name="Front. Microbiol.">
        <title>Genome and transcriptome sequences reveal the specific parasitism of the nematophagous Purpureocillium lilacinum 36-1.</title>
        <authorList>
            <person name="Xie J."/>
            <person name="Li S."/>
            <person name="Mo C."/>
            <person name="Xiao X."/>
            <person name="Peng D."/>
            <person name="Wang G."/>
            <person name="Xiao Y."/>
        </authorList>
    </citation>
    <scope>NUCLEOTIDE SEQUENCE [LARGE SCALE GENOMIC DNA]</scope>
    <source>
        <strain evidence="2 3">36-1</strain>
    </source>
</reference>
<dbReference type="Proteomes" id="UP000245956">
    <property type="component" value="Unassembled WGS sequence"/>
</dbReference>
<sequence>MRRALARTRAGGRLRNDGPRMDGEGDAFDRRRPLGEFHKPGQEPMDVKSRAGGKGRSRWNRPGQRLIHRHCASQTFLGWLPTEPVAASRWQLRVTWYPVRPAGARPLREVRYPSLPDACMCTLRRDGMHRTKYMYMLDRPFRVSAPGKLHVSATKSAPGAIKPANGARTYYSSTVSYHEADAQMAVSVRHPPEQRERQPAVPGMCSCALHPGDAVRCIDRQGREIFKAGPDRCAAARTALTERSVNLGFSFHESCGDRSGRLEWNLGSIFLLRVRCAAPLVAAQEAPVGAVADLQGDYSGGLRGSRCRCDGRAALGSGSGARRREPGKLRRCCANGFPPDGRQSTWLGGMRGRALLRHLKTYSDANRRRQGGCMHESTGDKRPLGYQATAGCQIEARCLGGAALPGHPLFMHPLVLSMSQTCALKASQARDRSLLYLEPCVPYAKCTVGVTLSWRARCADGSISQPLWQMPHCSRARTSNDLHVPTGTAAQSRHPCFLGSLGALPRHDDASLPALGGKHAWSFNAKAL</sequence>
<dbReference type="AlphaFoldDB" id="A0A2U3EPK1"/>
<accession>A0A2U3EPK1</accession>
<proteinExistence type="predicted"/>
<comment type="caution">
    <text evidence="2">The sequence shown here is derived from an EMBL/GenBank/DDBJ whole genome shotgun (WGS) entry which is preliminary data.</text>
</comment>
<gene>
    <name evidence="2" type="ORF">PCL_03616</name>
</gene>
<protein>
    <submittedName>
        <fullName evidence="2">Uncharacterized protein</fullName>
    </submittedName>
</protein>
<feature type="compositionally biased region" description="Basic residues" evidence="1">
    <location>
        <begin position="1"/>
        <end position="12"/>
    </location>
</feature>
<evidence type="ECO:0000256" key="1">
    <source>
        <dbReference type="SAM" id="MobiDB-lite"/>
    </source>
</evidence>
<dbReference type="EMBL" id="LCWV01000001">
    <property type="protein sequence ID" value="PWI76422.1"/>
    <property type="molecule type" value="Genomic_DNA"/>
</dbReference>
<organism evidence="2 3">
    <name type="scientific">Purpureocillium lilacinum</name>
    <name type="common">Paecilomyces lilacinus</name>
    <dbReference type="NCBI Taxonomy" id="33203"/>
    <lineage>
        <taxon>Eukaryota</taxon>
        <taxon>Fungi</taxon>
        <taxon>Dikarya</taxon>
        <taxon>Ascomycota</taxon>
        <taxon>Pezizomycotina</taxon>
        <taxon>Sordariomycetes</taxon>
        <taxon>Hypocreomycetidae</taxon>
        <taxon>Hypocreales</taxon>
        <taxon>Ophiocordycipitaceae</taxon>
        <taxon>Purpureocillium</taxon>
    </lineage>
</organism>
<name>A0A2U3EPK1_PURLI</name>
<feature type="region of interest" description="Disordered" evidence="1">
    <location>
        <begin position="1"/>
        <end position="61"/>
    </location>
</feature>